<accession>A0A5B1LRP6</accession>
<protein>
    <submittedName>
        <fullName evidence="1">Helix-turn-helix domain-containing protein</fullName>
    </submittedName>
</protein>
<evidence type="ECO:0000313" key="1">
    <source>
        <dbReference type="EMBL" id="KAA1423186.1"/>
    </source>
</evidence>
<reference evidence="1 2" key="1">
    <citation type="submission" date="2019-09" db="EMBL/GenBank/DDBJ databases">
        <title>Nocardioides panacisoli sp. nov., isolated from the soil of a ginseng field.</title>
        <authorList>
            <person name="Cho C."/>
        </authorList>
    </citation>
    <scope>NUCLEOTIDE SEQUENCE [LARGE SCALE GENOMIC DNA]</scope>
    <source>
        <strain evidence="1 2">BN140041</strain>
    </source>
</reference>
<name>A0A5B1LRP6_9ACTN</name>
<dbReference type="EMBL" id="VUJW01000018">
    <property type="protein sequence ID" value="KAA1423186.1"/>
    <property type="molecule type" value="Genomic_DNA"/>
</dbReference>
<gene>
    <name evidence="1" type="ORF">F0U47_20125</name>
</gene>
<evidence type="ECO:0000313" key="2">
    <source>
        <dbReference type="Proteomes" id="UP000324351"/>
    </source>
</evidence>
<dbReference type="RefSeq" id="WP_149752284.1">
    <property type="nucleotide sequence ID" value="NZ_VUJW01000018.1"/>
</dbReference>
<organism evidence="1 2">
    <name type="scientific">Nocardioides antri</name>
    <dbReference type="NCBI Taxonomy" id="2607659"/>
    <lineage>
        <taxon>Bacteria</taxon>
        <taxon>Bacillati</taxon>
        <taxon>Actinomycetota</taxon>
        <taxon>Actinomycetes</taxon>
        <taxon>Propionibacteriales</taxon>
        <taxon>Nocardioidaceae</taxon>
        <taxon>Nocardioides</taxon>
    </lineage>
</organism>
<dbReference type="Proteomes" id="UP000324351">
    <property type="component" value="Unassembled WGS sequence"/>
</dbReference>
<dbReference type="AlphaFoldDB" id="A0A5B1LRP6"/>
<comment type="caution">
    <text evidence="1">The sequence shown here is derived from an EMBL/GenBank/DDBJ whole genome shotgun (WGS) entry which is preliminary data.</text>
</comment>
<sequence>MAAKTKATPNPQVDDFGLPVGVVLFSEEQVATMFSLTKRQLRRYRTGVDPVLPAFRPSGPTSPPMYRRADLIAWLSR</sequence>
<keyword evidence="2" id="KW-1185">Reference proteome</keyword>
<proteinExistence type="predicted"/>
<reference evidence="1 2" key="2">
    <citation type="submission" date="2019-09" db="EMBL/GenBank/DDBJ databases">
        <authorList>
            <person name="Jin C."/>
        </authorList>
    </citation>
    <scope>NUCLEOTIDE SEQUENCE [LARGE SCALE GENOMIC DNA]</scope>
    <source>
        <strain evidence="1 2">BN140041</strain>
    </source>
</reference>